<accession>A0A4Y2V3V9</accession>
<keyword evidence="2" id="KW-1185">Reference proteome</keyword>
<dbReference type="AlphaFoldDB" id="A0A4Y2V3V9"/>
<reference evidence="1 2" key="1">
    <citation type="journal article" date="2019" name="Sci. Rep.">
        <title>Orb-weaving spider Araneus ventricosus genome elucidates the spidroin gene catalogue.</title>
        <authorList>
            <person name="Kono N."/>
            <person name="Nakamura H."/>
            <person name="Ohtoshi R."/>
            <person name="Moran D.A.P."/>
            <person name="Shinohara A."/>
            <person name="Yoshida Y."/>
            <person name="Fujiwara M."/>
            <person name="Mori M."/>
            <person name="Tomita M."/>
            <person name="Arakawa K."/>
        </authorList>
    </citation>
    <scope>NUCLEOTIDE SEQUENCE [LARGE SCALE GENOMIC DNA]</scope>
</reference>
<organism evidence="1 2">
    <name type="scientific">Araneus ventricosus</name>
    <name type="common">Orbweaver spider</name>
    <name type="synonym">Epeira ventricosa</name>
    <dbReference type="NCBI Taxonomy" id="182803"/>
    <lineage>
        <taxon>Eukaryota</taxon>
        <taxon>Metazoa</taxon>
        <taxon>Ecdysozoa</taxon>
        <taxon>Arthropoda</taxon>
        <taxon>Chelicerata</taxon>
        <taxon>Arachnida</taxon>
        <taxon>Araneae</taxon>
        <taxon>Araneomorphae</taxon>
        <taxon>Entelegynae</taxon>
        <taxon>Araneoidea</taxon>
        <taxon>Araneidae</taxon>
        <taxon>Araneus</taxon>
    </lineage>
</organism>
<dbReference type="Proteomes" id="UP000499080">
    <property type="component" value="Unassembled WGS sequence"/>
</dbReference>
<gene>
    <name evidence="1" type="ORF">AVEN_113863_1</name>
</gene>
<dbReference type="EMBL" id="BGPR01043345">
    <property type="protein sequence ID" value="GBO19933.1"/>
    <property type="molecule type" value="Genomic_DNA"/>
</dbReference>
<evidence type="ECO:0000313" key="1">
    <source>
        <dbReference type="EMBL" id="GBO19933.1"/>
    </source>
</evidence>
<evidence type="ECO:0000313" key="2">
    <source>
        <dbReference type="Proteomes" id="UP000499080"/>
    </source>
</evidence>
<proteinExistence type="predicted"/>
<comment type="caution">
    <text evidence="1">The sequence shown here is derived from an EMBL/GenBank/DDBJ whole genome shotgun (WGS) entry which is preliminary data.</text>
</comment>
<feature type="non-terminal residue" evidence="1">
    <location>
        <position position="1"/>
    </location>
</feature>
<sequence length="102" mass="11656">EVDPRIPYARIANSNINDRSIPNNDKPIRVDLKETSQSAKFLPENIQSDLDDLLYVINEVKRLFNGTNLKLLAQSLRNQNYDVDKLHSILKYFPSLTNPASS</sequence>
<protein>
    <submittedName>
        <fullName evidence="1">Uncharacterized protein</fullName>
    </submittedName>
</protein>
<name>A0A4Y2V3V9_ARAVE</name>